<dbReference type="Proteomes" id="UP001274321">
    <property type="component" value="Unassembled WGS sequence"/>
</dbReference>
<reference evidence="8 9" key="1">
    <citation type="submission" date="2023-11" db="EMBL/GenBank/DDBJ databases">
        <authorList>
            <person name="Bao R."/>
        </authorList>
    </citation>
    <scope>NUCLEOTIDE SEQUENCE [LARGE SCALE GENOMIC DNA]</scope>
    <source>
        <strain evidence="8 9">PJ23</strain>
    </source>
</reference>
<evidence type="ECO:0000313" key="9">
    <source>
        <dbReference type="Proteomes" id="UP001274321"/>
    </source>
</evidence>
<evidence type="ECO:0000256" key="4">
    <source>
        <dbReference type="ARBA" id="ARBA00023237"/>
    </source>
</evidence>
<dbReference type="PANTHER" id="PTHR34001">
    <property type="entry name" value="BLL7405 PROTEIN"/>
    <property type="match status" value="1"/>
</dbReference>
<keyword evidence="3" id="KW-0472">Membrane</keyword>
<dbReference type="SUPFAM" id="SSF56925">
    <property type="entry name" value="OMPA-like"/>
    <property type="match status" value="1"/>
</dbReference>
<feature type="chain" id="PRO_5046511541" evidence="6">
    <location>
        <begin position="26"/>
        <end position="227"/>
    </location>
</feature>
<comment type="subcellular location">
    <subcellularLocation>
        <location evidence="1">Cell outer membrane</location>
    </subcellularLocation>
</comment>
<evidence type="ECO:0000313" key="8">
    <source>
        <dbReference type="EMBL" id="MDX6805205.1"/>
    </source>
</evidence>
<feature type="signal peptide" evidence="6">
    <location>
        <begin position="1"/>
        <end position="25"/>
    </location>
</feature>
<evidence type="ECO:0000256" key="3">
    <source>
        <dbReference type="ARBA" id="ARBA00023136"/>
    </source>
</evidence>
<dbReference type="InterPro" id="IPR051692">
    <property type="entry name" value="OMP-like"/>
</dbReference>
<keyword evidence="2 6" id="KW-0732">Signal</keyword>
<dbReference type="InterPro" id="IPR011250">
    <property type="entry name" value="OMP/PagP_B-barrel"/>
</dbReference>
<evidence type="ECO:0000256" key="1">
    <source>
        <dbReference type="ARBA" id="ARBA00004442"/>
    </source>
</evidence>
<comment type="caution">
    <text evidence="8">The sequence shown here is derived from an EMBL/GenBank/DDBJ whole genome shotgun (WGS) entry which is preliminary data.</text>
</comment>
<gene>
    <name evidence="8" type="ORF">SCD90_03920</name>
</gene>
<evidence type="ECO:0000256" key="6">
    <source>
        <dbReference type="SAM" id="SignalP"/>
    </source>
</evidence>
<dbReference type="Gene3D" id="2.40.160.20">
    <property type="match status" value="1"/>
</dbReference>
<evidence type="ECO:0000256" key="2">
    <source>
        <dbReference type="ARBA" id="ARBA00022729"/>
    </source>
</evidence>
<dbReference type="InterPro" id="IPR027385">
    <property type="entry name" value="Beta-barrel_OMP"/>
</dbReference>
<keyword evidence="9" id="KW-1185">Reference proteome</keyword>
<evidence type="ECO:0000259" key="7">
    <source>
        <dbReference type="Pfam" id="PF13505"/>
    </source>
</evidence>
<sequence length="227" mass="24202">MRPIMLRTLLLASAASVLIAGAAVAADMPTYPVETAEVAPSDWAGFYAGVHIGFGFSDYDFISLEGGEGGSYGGLDLDDEDGIIGGGQVGYNMQFGRFLLGVEGDIAGTGIEANDLDDEDGFSIETRINFIATARGRLGFTFDNLLVYGTGGAAFVSFEADYPPFADDDIAFGWAAGGGVEWRFMENVSAKIEYLRIEADAEDLALEPDTDVDIKLDTIKVGLNYHF</sequence>
<accession>A0ABU4RK50</accession>
<dbReference type="EMBL" id="JAXAFJ010000002">
    <property type="protein sequence ID" value="MDX6805205.1"/>
    <property type="molecule type" value="Genomic_DNA"/>
</dbReference>
<protein>
    <submittedName>
        <fullName evidence="8">Outer membrane protein</fullName>
    </submittedName>
</protein>
<dbReference type="Pfam" id="PF13505">
    <property type="entry name" value="OMP_b-brl"/>
    <property type="match status" value="1"/>
</dbReference>
<name>A0ABU4RK50_9HYPH</name>
<dbReference type="PANTHER" id="PTHR34001:SF3">
    <property type="entry name" value="BLL7405 PROTEIN"/>
    <property type="match status" value="1"/>
</dbReference>
<evidence type="ECO:0000256" key="5">
    <source>
        <dbReference type="ARBA" id="ARBA00038306"/>
    </source>
</evidence>
<comment type="similarity">
    <text evidence="5">Belongs to the Omp25/RopB family.</text>
</comment>
<organism evidence="8 9">
    <name type="scientific">Terrihabitans rhizophilus</name>
    <dbReference type="NCBI Taxonomy" id="3092662"/>
    <lineage>
        <taxon>Bacteria</taxon>
        <taxon>Pseudomonadati</taxon>
        <taxon>Pseudomonadota</taxon>
        <taxon>Alphaproteobacteria</taxon>
        <taxon>Hyphomicrobiales</taxon>
        <taxon>Terrihabitans</taxon>
    </lineage>
</organism>
<keyword evidence="4" id="KW-0998">Cell outer membrane</keyword>
<feature type="domain" description="Outer membrane protein beta-barrel" evidence="7">
    <location>
        <begin position="26"/>
        <end position="227"/>
    </location>
</feature>
<proteinExistence type="inferred from homology"/>